<feature type="region of interest" description="Disordered" evidence="1">
    <location>
        <begin position="821"/>
        <end position="853"/>
    </location>
</feature>
<dbReference type="CDD" id="cd09917">
    <property type="entry name" value="F-box_SF"/>
    <property type="match status" value="1"/>
</dbReference>
<gene>
    <name evidence="2" type="ORF">AK830_g11368</name>
</gene>
<dbReference type="EMBL" id="LKCW01000267">
    <property type="protein sequence ID" value="KPM35203.1"/>
    <property type="molecule type" value="Genomic_DNA"/>
</dbReference>
<sequence length="853" mass="96917">MSLPLGAHDLAGNAARIGLNRQDGNSLTAVAFEELQGLRNQLQGQRTLTAAEIAQALAARAVSEANRSAVTQEQLESVGIPAWQPQNLLEGAETLVCEEADDEKQEDSEEKIAVDDEEAYDHPAKKFKFTQDGLNEFFGGETPYCLERDVMKLSIKHSSGDIITALCQNIELAVEIGKHLPPKDLLNLFSVSKTFHRTISGHLLSSVRAWVSYNAPDAGKVFAFNLFRRHLIPDPVGRRWIDQDPSLGSMMPPGRKNNVRMIPGIKYLQLVIGRVRYCREIMAIMARNGHRLPKGMLRTLVRLWLVMEVATTRQRQAMMKNKDLWTERDLYNAQFFLIKLGMHFNDPVYGPTSFDLVHVIMGQKGLYPLHQLLMGKKYNKLIEFVQLKIKYDYNVPPNRWNEAIEETELYGVSWEEVGLFHCEGWGYGDKHLLRPDELVPMEAVRRGLELDKHLMDMVVWGYIDFETGENLVPTEDEIYISDDEEVLKHMDTRHHWKRKHALKKRWVDLTQEQRQEIMRDDEDERLRAMAFAGDEEFNGLKEEDDVSSCGQNEFSLDEEIERGVRLFPRSKDAPSMVPDLDDQQGWVDFANDSLLRMGRDPEPKEDLSLHCLEDMAYNEREMFDSWDWKEWGKVNITEGGLGQSVTLPGNEGSSADDSDEPWAISDELIMEEDDFGGQEAQNPGAVAGSHLIQGVANQHDADDDGINSNEFQYFQALLQGTDNQISQPDPLQQSLIPQPTPYDRQKDGSQLYHGNYMANHVPPPPVQQFISAGAQNEGYCRAEVWQDQIGQLPSYTTAMWTQHPLTQVPALQFSLASRPIGQAEEVMQTDSDMPPKAQQQAQVQHEESVEDQD</sequence>
<dbReference type="AlphaFoldDB" id="A0A0P7B894"/>
<keyword evidence="3" id="KW-1185">Reference proteome</keyword>
<name>A0A0P7B894_9HYPO</name>
<evidence type="ECO:0000313" key="3">
    <source>
        <dbReference type="Proteomes" id="UP000050424"/>
    </source>
</evidence>
<reference evidence="2 3" key="1">
    <citation type="submission" date="2015-09" db="EMBL/GenBank/DDBJ databases">
        <title>Draft genome of a European isolate of the apple canker pathogen Neonectria ditissima.</title>
        <authorList>
            <person name="Gomez-Cortecero A."/>
            <person name="Harrison R.J."/>
            <person name="Armitage A.D."/>
        </authorList>
    </citation>
    <scope>NUCLEOTIDE SEQUENCE [LARGE SCALE GENOMIC DNA]</scope>
    <source>
        <strain evidence="2 3">R09/05</strain>
    </source>
</reference>
<evidence type="ECO:0008006" key="4">
    <source>
        <dbReference type="Google" id="ProtNLM"/>
    </source>
</evidence>
<dbReference type="Proteomes" id="UP000050424">
    <property type="component" value="Unassembled WGS sequence"/>
</dbReference>
<dbReference type="STRING" id="78410.A0A0P7B894"/>
<dbReference type="OrthoDB" id="4966at2759"/>
<feature type="region of interest" description="Disordered" evidence="1">
    <location>
        <begin position="639"/>
        <end position="660"/>
    </location>
</feature>
<evidence type="ECO:0000313" key="2">
    <source>
        <dbReference type="EMBL" id="KPM35203.1"/>
    </source>
</evidence>
<comment type="caution">
    <text evidence="2">The sequence shown here is derived from an EMBL/GenBank/DDBJ whole genome shotgun (WGS) entry which is preliminary data.</text>
</comment>
<feature type="compositionally biased region" description="Polar residues" evidence="1">
    <location>
        <begin position="643"/>
        <end position="653"/>
    </location>
</feature>
<protein>
    <recommendedName>
        <fullName evidence="4">F-box domain-containing protein</fullName>
    </recommendedName>
</protein>
<accession>A0A0P7B894</accession>
<evidence type="ECO:0000256" key="1">
    <source>
        <dbReference type="SAM" id="MobiDB-lite"/>
    </source>
</evidence>
<proteinExistence type="predicted"/>
<organism evidence="2 3">
    <name type="scientific">Neonectria ditissima</name>
    <dbReference type="NCBI Taxonomy" id="78410"/>
    <lineage>
        <taxon>Eukaryota</taxon>
        <taxon>Fungi</taxon>
        <taxon>Dikarya</taxon>
        <taxon>Ascomycota</taxon>
        <taxon>Pezizomycotina</taxon>
        <taxon>Sordariomycetes</taxon>
        <taxon>Hypocreomycetidae</taxon>
        <taxon>Hypocreales</taxon>
        <taxon>Nectriaceae</taxon>
        <taxon>Neonectria</taxon>
    </lineage>
</organism>